<dbReference type="Proteomes" id="UP000614058">
    <property type="component" value="Unassembled WGS sequence"/>
</dbReference>
<dbReference type="Gene3D" id="3.90.550.10">
    <property type="entry name" value="Spore Coat Polysaccharide Biosynthesis Protein SpsA, Chain A"/>
    <property type="match status" value="1"/>
</dbReference>
<dbReference type="CDD" id="cd02513">
    <property type="entry name" value="CMP-NeuAc_Synthase"/>
    <property type="match status" value="1"/>
</dbReference>
<keyword evidence="1" id="KW-0548">Nucleotidyltransferase</keyword>
<dbReference type="PANTHER" id="PTHR21485">
    <property type="entry name" value="HAD SUPERFAMILY MEMBERS CMAS AND KDSC"/>
    <property type="match status" value="1"/>
</dbReference>
<keyword evidence="1" id="KW-0808">Transferase</keyword>
<dbReference type="NCBIfam" id="TIGR03584">
    <property type="entry name" value="PseF"/>
    <property type="match status" value="1"/>
</dbReference>
<protein>
    <submittedName>
        <fullName evidence="1">Pseudaminic acid cytidylyltransferase</fullName>
        <ecNumber evidence="1">2.7.7.81</ecNumber>
    </submittedName>
</protein>
<reference evidence="1 2" key="1">
    <citation type="journal article" date="2021" name="Pathogens">
        <title>Isolation and Characterization of Kingella bonacorsii sp. nov., A Novel Kingella Species Detected in a Stable Periodontitis Subject.</title>
        <authorList>
            <person name="Antezack A."/>
            <person name="Boxberger M."/>
            <person name="Rolland C."/>
            <person name="Monnet-Corti V."/>
            <person name="La Scola B."/>
        </authorList>
    </citation>
    <scope>NUCLEOTIDE SEQUENCE [LARGE SCALE GENOMIC DNA]</scope>
    <source>
        <strain evidence="1 2">Marseille-Q4569</strain>
    </source>
</reference>
<dbReference type="InterPro" id="IPR029044">
    <property type="entry name" value="Nucleotide-diphossugar_trans"/>
</dbReference>
<dbReference type="PANTHER" id="PTHR21485:SF6">
    <property type="entry name" value="N-ACYLNEURAMINATE CYTIDYLYLTRANSFERASE-RELATED"/>
    <property type="match status" value="1"/>
</dbReference>
<organism evidence="1 2">
    <name type="scientific">Kingella bonacorsii</name>
    <dbReference type="NCBI Taxonomy" id="2796361"/>
    <lineage>
        <taxon>Bacteria</taxon>
        <taxon>Pseudomonadati</taxon>
        <taxon>Pseudomonadota</taxon>
        <taxon>Betaproteobacteria</taxon>
        <taxon>Neisseriales</taxon>
        <taxon>Neisseriaceae</taxon>
        <taxon>Kingella</taxon>
    </lineage>
</organism>
<dbReference type="GO" id="GO:0016779">
    <property type="term" value="F:nucleotidyltransferase activity"/>
    <property type="evidence" value="ECO:0007669"/>
    <property type="project" value="UniProtKB-KW"/>
</dbReference>
<sequence>MPLCIIPARGGSKRIPRKNIKPFNGKPMIAHSIAAAQDSGCFSQIIVSTDDPEIAAIAQQYGASVPFTRPRELANDYATTGAVIAHAVQWMQQHGWQGNAACCLYATAPFVQPHDLQQGLTALAQSHADYAFSITSFPFPIQRALKLREHNQVAMFQPENFAVRSQDLEAAWHDAGQFYWGTTAAWLAQKPIFNSHSIGIKIPRHRVQDIDTPEDWTRAEILYRVLQEQASE</sequence>
<proteinExistence type="predicted"/>
<dbReference type="SUPFAM" id="SSF53448">
    <property type="entry name" value="Nucleotide-diphospho-sugar transferases"/>
    <property type="match status" value="1"/>
</dbReference>
<evidence type="ECO:0000313" key="2">
    <source>
        <dbReference type="Proteomes" id="UP000614058"/>
    </source>
</evidence>
<evidence type="ECO:0000313" key="1">
    <source>
        <dbReference type="EMBL" id="MBK0396883.1"/>
    </source>
</evidence>
<dbReference type="InterPro" id="IPR020039">
    <property type="entry name" value="PseF"/>
</dbReference>
<dbReference type="RefSeq" id="WP_200522927.1">
    <property type="nucleotide sequence ID" value="NZ_JAEHNZ010000003.1"/>
</dbReference>
<comment type="caution">
    <text evidence="1">The sequence shown here is derived from an EMBL/GenBank/DDBJ whole genome shotgun (WGS) entry which is preliminary data.</text>
</comment>
<name>A0ABS1BUP4_9NEIS</name>
<accession>A0ABS1BUP4</accession>
<dbReference type="EMBL" id="JAEHNZ010000003">
    <property type="protein sequence ID" value="MBK0396883.1"/>
    <property type="molecule type" value="Genomic_DNA"/>
</dbReference>
<gene>
    <name evidence="1" type="primary">pseF</name>
    <name evidence="1" type="ORF">JDW22_09940</name>
</gene>
<dbReference type="EC" id="2.7.7.81" evidence="1"/>
<dbReference type="InterPro" id="IPR003329">
    <property type="entry name" value="Cytidylyl_trans"/>
</dbReference>
<dbReference type="Pfam" id="PF02348">
    <property type="entry name" value="CTP_transf_3"/>
    <property type="match status" value="1"/>
</dbReference>
<dbReference type="InterPro" id="IPR050793">
    <property type="entry name" value="CMP-NeuNAc_synthase"/>
</dbReference>
<keyword evidence="2" id="KW-1185">Reference proteome</keyword>